<proteinExistence type="predicted"/>
<evidence type="ECO:0000259" key="8">
    <source>
        <dbReference type="PROSITE" id="PS51471"/>
    </source>
</evidence>
<keyword evidence="5" id="KW-0408">Iron</keyword>
<evidence type="ECO:0000256" key="7">
    <source>
        <dbReference type="SAM" id="Phobius"/>
    </source>
</evidence>
<feature type="domain" description="Fe2OG dioxygenase" evidence="8">
    <location>
        <begin position="208"/>
        <end position="312"/>
    </location>
</feature>
<dbReference type="PANTHER" id="PTHR14650:SF1">
    <property type="entry name" value="2-OXOGLUTARATE AND IRON-DEPENDENT OXYGENASE DOMAIN-CONTAINING PROTEIN 3"/>
    <property type="match status" value="1"/>
</dbReference>
<feature type="compositionally biased region" description="Basic residues" evidence="6">
    <location>
        <begin position="1"/>
        <end position="10"/>
    </location>
</feature>
<keyword evidence="2" id="KW-0479">Metal-binding</keyword>
<dbReference type="SMART" id="SM00702">
    <property type="entry name" value="P4Hc"/>
    <property type="match status" value="1"/>
</dbReference>
<dbReference type="AlphaFoldDB" id="A0A9J7NAT7"/>
<reference evidence="9" key="1">
    <citation type="journal article" date="2020" name="Nat. Ecol. Evol.">
        <title>Deeply conserved synteny resolves early events in vertebrate evolution.</title>
        <authorList>
            <person name="Simakov O."/>
            <person name="Marletaz F."/>
            <person name="Yue J.X."/>
            <person name="O'Connell B."/>
            <person name="Jenkins J."/>
            <person name="Brandt A."/>
            <person name="Calef R."/>
            <person name="Tung C.H."/>
            <person name="Huang T.K."/>
            <person name="Schmutz J."/>
            <person name="Satoh N."/>
            <person name="Yu J.K."/>
            <person name="Putnam N.H."/>
            <person name="Green R.E."/>
            <person name="Rokhsar D.S."/>
        </authorList>
    </citation>
    <scope>NUCLEOTIDE SEQUENCE [LARGE SCALE GENOMIC DNA]</scope>
    <source>
        <strain evidence="9">S238N-H82</strain>
    </source>
</reference>
<accession>A0A9J7NAT7</accession>
<evidence type="ECO:0000256" key="1">
    <source>
        <dbReference type="ARBA" id="ARBA00001961"/>
    </source>
</evidence>
<dbReference type="Pfam" id="PF13640">
    <property type="entry name" value="2OG-FeII_Oxy_3"/>
    <property type="match status" value="1"/>
</dbReference>
<dbReference type="InterPro" id="IPR005123">
    <property type="entry name" value="Oxoglu/Fe-dep_dioxygenase_dom"/>
</dbReference>
<comment type="cofactor">
    <cofactor evidence="1">
        <name>L-ascorbate</name>
        <dbReference type="ChEBI" id="CHEBI:38290"/>
    </cofactor>
</comment>
<feature type="region of interest" description="Disordered" evidence="6">
    <location>
        <begin position="1"/>
        <end position="37"/>
    </location>
</feature>
<dbReference type="Gene3D" id="2.60.120.620">
    <property type="entry name" value="q2cbj1_9rhob like domain"/>
    <property type="match status" value="1"/>
</dbReference>
<dbReference type="PROSITE" id="PS51471">
    <property type="entry name" value="FE2OG_OXY"/>
    <property type="match status" value="1"/>
</dbReference>
<dbReference type="OrthoDB" id="427071at2759"/>
<dbReference type="GeneID" id="118429638"/>
<dbReference type="GO" id="GO:0016705">
    <property type="term" value="F:oxidoreductase activity, acting on paired donors, with incorporation or reduction of molecular oxygen"/>
    <property type="evidence" value="ECO:0007669"/>
    <property type="project" value="InterPro"/>
</dbReference>
<sequence length="323" mass="36356">MSVRSRRGKRGPQDKNGAPEKSEPVLQKGHSHEKDLQRVQEVTTKRILLRVTFIVLTLGIVALLSGRGDQSGLTTFVKQDETVQKRILDVPCSKDYKKYEHFEGCTPRRCGRGVMDGLVTQNEAAQLLRIAKRGLALGGSNGGASILDLHSGALSKGDSFINLYQMMKSNKDRSVFSEDDFSLYRRVKNRIRSAIAEEFGIQQDRLHLTHPTFFSRMTTRAAKTVHDEYWHPHIDKETYGSFDYTSLLYLTDYSRDFTGGRFVFVDKEANSTVEPRTGRVSFFTSGSENLHFVEKVASGTRFAITVSFSCDPKHAIADPHLKS</sequence>
<keyword evidence="7" id="KW-1133">Transmembrane helix</keyword>
<dbReference type="InterPro" id="IPR039210">
    <property type="entry name" value="OGFOD3"/>
</dbReference>
<evidence type="ECO:0000256" key="4">
    <source>
        <dbReference type="ARBA" id="ARBA00023002"/>
    </source>
</evidence>
<keyword evidence="7" id="KW-0472">Membrane</keyword>
<keyword evidence="9" id="KW-1185">Reference proteome</keyword>
<protein>
    <submittedName>
        <fullName evidence="10">2-oxoglutarate and iron-dependent oxygenase domain-containing protein 3-like</fullName>
    </submittedName>
</protein>
<keyword evidence="4" id="KW-0560">Oxidoreductase</keyword>
<evidence type="ECO:0000313" key="9">
    <source>
        <dbReference type="Proteomes" id="UP000001554"/>
    </source>
</evidence>
<dbReference type="GO" id="GO:0005506">
    <property type="term" value="F:iron ion binding"/>
    <property type="evidence" value="ECO:0007669"/>
    <property type="project" value="InterPro"/>
</dbReference>
<dbReference type="RefSeq" id="XP_035696095.1">
    <property type="nucleotide sequence ID" value="XM_035840202.1"/>
</dbReference>
<evidence type="ECO:0000256" key="6">
    <source>
        <dbReference type="SAM" id="MobiDB-lite"/>
    </source>
</evidence>
<gene>
    <name evidence="10" type="primary">LOC118429638</name>
</gene>
<dbReference type="Proteomes" id="UP000001554">
    <property type="component" value="Chromosome 13"/>
</dbReference>
<keyword evidence="3" id="KW-0223">Dioxygenase</keyword>
<keyword evidence="7" id="KW-0812">Transmembrane</keyword>
<evidence type="ECO:0000256" key="3">
    <source>
        <dbReference type="ARBA" id="ARBA00022964"/>
    </source>
</evidence>
<evidence type="ECO:0000256" key="2">
    <source>
        <dbReference type="ARBA" id="ARBA00022723"/>
    </source>
</evidence>
<dbReference type="KEGG" id="bfo:118429638"/>
<evidence type="ECO:0000313" key="10">
    <source>
        <dbReference type="RefSeq" id="XP_035696095.1"/>
    </source>
</evidence>
<reference evidence="10" key="2">
    <citation type="submission" date="2025-08" db="UniProtKB">
        <authorList>
            <consortium name="RefSeq"/>
        </authorList>
    </citation>
    <scope>IDENTIFICATION</scope>
    <source>
        <strain evidence="10">S238N-H82</strain>
        <tissue evidence="10">Testes</tissue>
    </source>
</reference>
<feature type="compositionally biased region" description="Basic and acidic residues" evidence="6">
    <location>
        <begin position="11"/>
        <end position="23"/>
    </location>
</feature>
<dbReference type="InterPro" id="IPR006620">
    <property type="entry name" value="Pro_4_hyd_alph"/>
</dbReference>
<dbReference type="PANTHER" id="PTHR14650">
    <property type="entry name" value="PROLYL HYDROXYLASE-RELATED"/>
    <property type="match status" value="1"/>
</dbReference>
<name>A0A9J7NAT7_BRAFL</name>
<organism evidence="9 10">
    <name type="scientific">Branchiostoma floridae</name>
    <name type="common">Florida lancelet</name>
    <name type="synonym">Amphioxus</name>
    <dbReference type="NCBI Taxonomy" id="7739"/>
    <lineage>
        <taxon>Eukaryota</taxon>
        <taxon>Metazoa</taxon>
        <taxon>Chordata</taxon>
        <taxon>Cephalochordata</taxon>
        <taxon>Leptocardii</taxon>
        <taxon>Amphioxiformes</taxon>
        <taxon>Branchiostomatidae</taxon>
        <taxon>Branchiostoma</taxon>
    </lineage>
</organism>
<evidence type="ECO:0000256" key="5">
    <source>
        <dbReference type="ARBA" id="ARBA00023004"/>
    </source>
</evidence>
<feature type="transmembrane region" description="Helical" evidence="7">
    <location>
        <begin position="47"/>
        <end position="66"/>
    </location>
</feature>
<dbReference type="OMA" id="YESFHYT"/>
<dbReference type="GO" id="GO:0031418">
    <property type="term" value="F:L-ascorbic acid binding"/>
    <property type="evidence" value="ECO:0007669"/>
    <property type="project" value="InterPro"/>
</dbReference>
<dbReference type="GO" id="GO:0051213">
    <property type="term" value="F:dioxygenase activity"/>
    <property type="evidence" value="ECO:0007669"/>
    <property type="project" value="UniProtKB-KW"/>
</dbReference>
<dbReference type="InterPro" id="IPR044862">
    <property type="entry name" value="Pro_4_hyd_alph_FE2OG_OXY"/>
</dbReference>